<evidence type="ECO:0000313" key="7">
    <source>
        <dbReference type="Proteomes" id="UP000707356"/>
    </source>
</evidence>
<reference evidence="6" key="2">
    <citation type="journal article" date="2022" name="Microbiol. Resour. Announc.">
        <title>Metagenome Sequencing to Explore Phylogenomics of Terrestrial Cyanobacteria.</title>
        <authorList>
            <person name="Ward R.D."/>
            <person name="Stajich J.E."/>
            <person name="Johansen J.R."/>
            <person name="Huntemann M."/>
            <person name="Clum A."/>
            <person name="Foster B."/>
            <person name="Foster B."/>
            <person name="Roux S."/>
            <person name="Palaniappan K."/>
            <person name="Varghese N."/>
            <person name="Mukherjee S."/>
            <person name="Reddy T.B.K."/>
            <person name="Daum C."/>
            <person name="Copeland A."/>
            <person name="Chen I.A."/>
            <person name="Ivanova N.N."/>
            <person name="Kyrpides N.C."/>
            <person name="Shapiro N."/>
            <person name="Eloe-Fadrosh E.A."/>
            <person name="Pietrasiak N."/>
        </authorList>
    </citation>
    <scope>NUCLEOTIDE SEQUENCE</scope>
    <source>
        <strain evidence="6">GSE-TBD4-15B</strain>
    </source>
</reference>
<protein>
    <submittedName>
        <fullName evidence="6">SMP-30/gluconolactonase/LRE family protein</fullName>
    </submittedName>
</protein>
<dbReference type="PRINTS" id="PR01790">
    <property type="entry name" value="SMP30FAMILY"/>
</dbReference>
<comment type="similarity">
    <text evidence="1">Belongs to the SMP-30/CGR1 family.</text>
</comment>
<dbReference type="Proteomes" id="UP000707356">
    <property type="component" value="Unassembled WGS sequence"/>
</dbReference>
<comment type="caution">
    <text evidence="6">The sequence shown here is derived from an EMBL/GenBank/DDBJ whole genome shotgun (WGS) entry which is preliminary data.</text>
</comment>
<dbReference type="InterPro" id="IPR013658">
    <property type="entry name" value="SGL"/>
</dbReference>
<dbReference type="GO" id="GO:0005509">
    <property type="term" value="F:calcium ion binding"/>
    <property type="evidence" value="ECO:0007669"/>
    <property type="project" value="TreeGrafter"/>
</dbReference>
<dbReference type="InterPro" id="IPR011042">
    <property type="entry name" value="6-blade_b-propeller_TolB-like"/>
</dbReference>
<feature type="binding site" evidence="3">
    <location>
        <position position="31"/>
    </location>
    <ligand>
        <name>a divalent metal cation</name>
        <dbReference type="ChEBI" id="CHEBI:60240"/>
    </ligand>
</feature>
<dbReference type="EMBL" id="JAHHHV010000084">
    <property type="protein sequence ID" value="MBW4468095.1"/>
    <property type="molecule type" value="Genomic_DNA"/>
</dbReference>
<sequence>MSQLSRSQSSRSQSPSPSPVPVLAARARLGECPVWEAQQQQLYWTDIHNHRVHQFDPATGNSRWFETGELVSAIALAGSNRLLLALQDRLAYLDLQTAQITPLCQFEFPHPDTRLNDGKCDSQGRFWIGSISEATGQAALYRYDPDGSLHLMETGLTISNGLGWSPDGSRFYLTDSPRRQIYAYDFDSATGSISNRRVLIDLGDEPVEPDGLTVDSQGNLWSALWDGWAVVCFSPTGAELQRVPMPVQRPTCLTFGGEHLQNLYITSASVGLSQKEIQQGIWAGDLFCFTPDIPGLSTEAFSTEAFLADG</sequence>
<gene>
    <name evidence="6" type="ORF">KME07_21935</name>
</gene>
<evidence type="ECO:0000256" key="2">
    <source>
        <dbReference type="PIRSR" id="PIRSR605511-1"/>
    </source>
</evidence>
<organism evidence="6 7">
    <name type="scientific">Pegethrix bostrychoides GSE-TBD4-15B</name>
    <dbReference type="NCBI Taxonomy" id="2839662"/>
    <lineage>
        <taxon>Bacteria</taxon>
        <taxon>Bacillati</taxon>
        <taxon>Cyanobacteriota</taxon>
        <taxon>Cyanophyceae</taxon>
        <taxon>Oculatellales</taxon>
        <taxon>Oculatellaceae</taxon>
        <taxon>Pegethrix</taxon>
    </lineage>
</organism>
<evidence type="ECO:0000313" key="6">
    <source>
        <dbReference type="EMBL" id="MBW4468095.1"/>
    </source>
</evidence>
<dbReference type="Pfam" id="PF08450">
    <property type="entry name" value="SGL"/>
    <property type="match status" value="1"/>
</dbReference>
<dbReference type="GO" id="GO:0004341">
    <property type="term" value="F:gluconolactonase activity"/>
    <property type="evidence" value="ECO:0007669"/>
    <property type="project" value="TreeGrafter"/>
</dbReference>
<feature type="region of interest" description="Disordered" evidence="4">
    <location>
        <begin position="1"/>
        <end position="21"/>
    </location>
</feature>
<comment type="cofactor">
    <cofactor evidence="3">
        <name>Zn(2+)</name>
        <dbReference type="ChEBI" id="CHEBI:29105"/>
    </cofactor>
    <text evidence="3">Binds 1 divalent metal cation per subunit.</text>
</comment>
<feature type="binding site" evidence="3">
    <location>
        <position position="114"/>
    </location>
    <ligand>
        <name>substrate</name>
    </ligand>
</feature>
<keyword evidence="3" id="KW-0479">Metal-binding</keyword>
<feature type="binding site" evidence="3">
    <location>
        <position position="210"/>
    </location>
    <ligand>
        <name>a divalent metal cation</name>
        <dbReference type="ChEBI" id="CHEBI:60240"/>
    </ligand>
</feature>
<reference evidence="6" key="1">
    <citation type="submission" date="2021-05" db="EMBL/GenBank/DDBJ databases">
        <authorList>
            <person name="Pietrasiak N."/>
            <person name="Ward R."/>
            <person name="Stajich J.E."/>
            <person name="Kurbessoian T."/>
        </authorList>
    </citation>
    <scope>NUCLEOTIDE SEQUENCE</scope>
    <source>
        <strain evidence="6">GSE-TBD4-15B</strain>
    </source>
</reference>
<evidence type="ECO:0000256" key="1">
    <source>
        <dbReference type="ARBA" id="ARBA00008853"/>
    </source>
</evidence>
<dbReference type="AlphaFoldDB" id="A0A951PFK9"/>
<evidence type="ECO:0000259" key="5">
    <source>
        <dbReference type="Pfam" id="PF08450"/>
    </source>
</evidence>
<evidence type="ECO:0000256" key="4">
    <source>
        <dbReference type="SAM" id="MobiDB-lite"/>
    </source>
</evidence>
<feature type="domain" description="SMP-30/Gluconolactonase/LRE-like region" evidence="5">
    <location>
        <begin position="29"/>
        <end position="269"/>
    </location>
</feature>
<dbReference type="PANTHER" id="PTHR10907:SF47">
    <property type="entry name" value="REGUCALCIN"/>
    <property type="match status" value="1"/>
</dbReference>
<feature type="binding site" evidence="3">
    <location>
        <position position="116"/>
    </location>
    <ligand>
        <name>substrate</name>
    </ligand>
</feature>
<dbReference type="SUPFAM" id="SSF63829">
    <property type="entry name" value="Calcium-dependent phosphotriesterase"/>
    <property type="match status" value="1"/>
</dbReference>
<dbReference type="PANTHER" id="PTHR10907">
    <property type="entry name" value="REGUCALCIN"/>
    <property type="match status" value="1"/>
</dbReference>
<feature type="binding site" evidence="3">
    <location>
        <position position="160"/>
    </location>
    <ligand>
        <name>a divalent metal cation</name>
        <dbReference type="ChEBI" id="CHEBI:60240"/>
    </ligand>
</feature>
<evidence type="ECO:0000256" key="3">
    <source>
        <dbReference type="PIRSR" id="PIRSR605511-2"/>
    </source>
</evidence>
<dbReference type="Gene3D" id="2.120.10.30">
    <property type="entry name" value="TolB, C-terminal domain"/>
    <property type="match status" value="1"/>
</dbReference>
<dbReference type="GO" id="GO:0019853">
    <property type="term" value="P:L-ascorbic acid biosynthetic process"/>
    <property type="evidence" value="ECO:0007669"/>
    <property type="project" value="TreeGrafter"/>
</dbReference>
<feature type="active site" description="Proton donor/acceptor" evidence="2">
    <location>
        <position position="210"/>
    </location>
</feature>
<name>A0A951PFK9_9CYAN</name>
<proteinExistence type="inferred from homology"/>
<dbReference type="InterPro" id="IPR005511">
    <property type="entry name" value="SMP-30"/>
</dbReference>
<keyword evidence="3" id="KW-0862">Zinc</keyword>
<accession>A0A951PFK9</accession>